<proteinExistence type="predicted"/>
<dbReference type="eggNOG" id="ENOG50317K6">
    <property type="taxonomic scope" value="Bacteria"/>
</dbReference>
<dbReference type="HOGENOM" id="CLU_696261_0_0_4"/>
<dbReference type="EMBL" id="CP000267">
    <property type="protein sequence ID" value="ABD69097.1"/>
    <property type="molecule type" value="Genomic_DNA"/>
</dbReference>
<dbReference type="KEGG" id="rfr:Rfer_1363"/>
<reference evidence="2" key="1">
    <citation type="submission" date="2006-02" db="EMBL/GenBank/DDBJ databases">
        <title>Complete sequence of chromosome of Rhodoferax ferrireducens DSM 15236.</title>
        <authorList>
            <person name="Copeland A."/>
            <person name="Lucas S."/>
            <person name="Lapidus A."/>
            <person name="Barry K."/>
            <person name="Detter J.C."/>
            <person name="Glavina del Rio T."/>
            <person name="Hammon N."/>
            <person name="Israni S."/>
            <person name="Pitluck S."/>
            <person name="Brettin T."/>
            <person name="Bruce D."/>
            <person name="Han C."/>
            <person name="Tapia R."/>
            <person name="Gilna P."/>
            <person name="Kiss H."/>
            <person name="Schmutz J."/>
            <person name="Larimer F."/>
            <person name="Land M."/>
            <person name="Kyrpides N."/>
            <person name="Ivanova N."/>
            <person name="Richardson P."/>
        </authorList>
    </citation>
    <scope>NUCLEOTIDE SEQUENCE [LARGE SCALE GENOMIC DNA]</scope>
    <source>
        <strain evidence="2">ATCC BAA-621 / DSM 15236 / T118</strain>
    </source>
</reference>
<dbReference type="RefSeq" id="WP_011463665.1">
    <property type="nucleotide sequence ID" value="NC_007908.1"/>
</dbReference>
<name>Q21YQ6_ALBFT</name>
<evidence type="ECO:0000313" key="1">
    <source>
        <dbReference type="EMBL" id="ABD69097.1"/>
    </source>
</evidence>
<dbReference type="OrthoDB" id="9178262at2"/>
<organism evidence="1 2">
    <name type="scientific">Albidiferax ferrireducens (strain ATCC BAA-621 / DSM 15236 / T118)</name>
    <name type="common">Rhodoferax ferrireducens</name>
    <dbReference type="NCBI Taxonomy" id="338969"/>
    <lineage>
        <taxon>Bacteria</taxon>
        <taxon>Pseudomonadati</taxon>
        <taxon>Pseudomonadota</taxon>
        <taxon>Betaproteobacteria</taxon>
        <taxon>Burkholderiales</taxon>
        <taxon>Comamonadaceae</taxon>
        <taxon>Rhodoferax</taxon>
    </lineage>
</organism>
<accession>Q21YQ6</accession>
<gene>
    <name evidence="1" type="ordered locus">Rfer_1363</name>
</gene>
<protein>
    <submittedName>
        <fullName evidence="1">Uncharacterized protein</fullName>
    </submittedName>
</protein>
<sequence length="418" mass="47593">MTRHYSTRDFFRHMPNALLARYFAGRAVFGEFDFAAMSETRHDELFAAWLALPEAQRNTMDAEFRDIFEMSCEKGCRAILDEAQWHLAQDADPNAAIAFTEKLAALANHFERAMVTYLDHNLFWRGAMHFYHADTLSHWRKRKNLPHNAAQVDTTSTQALANRIRTYFHHTEGRGNNCVVEPFRRGDLDYFFAYPEDYSQQSPEWVNGQFGIRPHNPAFEVIFVYSQSEGKLDLNYRGAYKAIEPLQAMFAETILQLPELPPDPKDSRVYDLGPLRQRNFEFTYDLGSGIESVVVKKLRLSSRATRGERISLEADTSQDPQAVYALLDRIQTAMPMAQYSVTQVDLAVTIVVEADRPPKTVNIHITYPNSCSLKYDELGLKLRDMLSASGIEPREPTDLVTSDATTVHAPTPVAALVE</sequence>
<evidence type="ECO:0000313" key="2">
    <source>
        <dbReference type="Proteomes" id="UP000008332"/>
    </source>
</evidence>
<dbReference type="AlphaFoldDB" id="Q21YQ6"/>
<dbReference type="STRING" id="338969.Rfer_1363"/>
<keyword evidence="2" id="KW-1185">Reference proteome</keyword>
<dbReference type="Proteomes" id="UP000008332">
    <property type="component" value="Chromosome"/>
</dbReference>